<feature type="domain" description="Cytidyltransferase-like" evidence="12">
    <location>
        <begin position="912"/>
        <end position="1074"/>
    </location>
</feature>
<dbReference type="GO" id="GO:0009435">
    <property type="term" value="P:NAD+ biosynthetic process"/>
    <property type="evidence" value="ECO:0007669"/>
    <property type="project" value="InterPro"/>
</dbReference>
<dbReference type="GO" id="GO:0004515">
    <property type="term" value="F:nicotinate-nucleotide adenylyltransferase activity"/>
    <property type="evidence" value="ECO:0007669"/>
    <property type="project" value="UniProtKB-EC"/>
</dbReference>
<dbReference type="SUPFAM" id="SSF48371">
    <property type="entry name" value="ARM repeat"/>
    <property type="match status" value="1"/>
</dbReference>
<reference evidence="14" key="1">
    <citation type="submission" date="2019-01" db="EMBL/GenBank/DDBJ databases">
        <title>Draft genomes of a novel of Sporanaerobacter strains.</title>
        <authorList>
            <person name="Ma S."/>
        </authorList>
    </citation>
    <scope>NUCLEOTIDE SEQUENCE [LARGE SCALE GENOMIC DNA]</scope>
    <source>
        <strain evidence="14">NJN-17</strain>
    </source>
</reference>
<evidence type="ECO:0000256" key="1">
    <source>
        <dbReference type="ARBA" id="ARBA00002324"/>
    </source>
</evidence>
<evidence type="ECO:0000259" key="12">
    <source>
        <dbReference type="Pfam" id="PF01467"/>
    </source>
</evidence>
<keyword evidence="14" id="KW-1185">Reference proteome</keyword>
<dbReference type="InterPro" id="IPR016024">
    <property type="entry name" value="ARM-type_fold"/>
</dbReference>
<proteinExistence type="predicted"/>
<evidence type="ECO:0000313" key="14">
    <source>
        <dbReference type="Proteomes" id="UP000287969"/>
    </source>
</evidence>
<keyword evidence="11" id="KW-0175">Coiled coil</keyword>
<dbReference type="EC" id="2.7.7.18" evidence="3"/>
<keyword evidence="7" id="KW-0547">Nucleotide-binding</keyword>
<dbReference type="SUPFAM" id="SSF52374">
    <property type="entry name" value="Nucleotidylyl transferase"/>
    <property type="match status" value="1"/>
</dbReference>
<dbReference type="Gene3D" id="3.40.50.620">
    <property type="entry name" value="HUPs"/>
    <property type="match status" value="1"/>
</dbReference>
<dbReference type="SUPFAM" id="SSF109604">
    <property type="entry name" value="HD-domain/PDEase-like"/>
    <property type="match status" value="1"/>
</dbReference>
<organism evidence="13 14">
    <name type="scientific">Acidilutibacter cellobiosedens</name>
    <dbReference type="NCBI Taxonomy" id="2507161"/>
    <lineage>
        <taxon>Bacteria</taxon>
        <taxon>Bacillati</taxon>
        <taxon>Bacillota</taxon>
        <taxon>Tissierellia</taxon>
        <taxon>Tissierellales</taxon>
        <taxon>Acidilutibacteraceae</taxon>
        <taxon>Acidilutibacter</taxon>
    </lineage>
</organism>
<dbReference type="GO" id="GO:0005524">
    <property type="term" value="F:ATP binding"/>
    <property type="evidence" value="ECO:0007669"/>
    <property type="project" value="UniProtKB-KW"/>
</dbReference>
<dbReference type="OrthoDB" id="1703792at2"/>
<evidence type="ECO:0000256" key="11">
    <source>
        <dbReference type="SAM" id="Coils"/>
    </source>
</evidence>
<keyword evidence="5 13" id="KW-0808">Transferase</keyword>
<comment type="function">
    <text evidence="1">Catalyzes the reversible adenylation of nicotinate mononucleotide (NaMN) to nicotinic acid adenine dinucleotide (NaAD).</text>
</comment>
<sequence>MYEEVYNSMFNIINQQSDIDGKDELLEYIKADSFKRSLNRSLANFSVDPSSLLDLFWDYIKDHFSFNKEECLKYIYYWILYKSFPQKINIDFNHSYDNLVSTYLYILREFCKYEISYNKKSFLHKYPVSFLTKEEEENIKNPEYFHFKEIFFKNWIYELMKLDQCITGHNTIEHIAGVNNLSLYLSRQLKNLEIPLDLGIIAGASIGHDIGKYGLKEGEEKRVAYLHYYYTDEWFKHFSINTIGHIATNHSTWDLELENLPIESLILIYSDFRVKSKNTDGVNHIHIYTLDEAFDVILNKLDNVDEKKEKRYRKVYSKLKDFENFMKSLGVNTETVKKNFKKPELKLFSLMQEKEIVENLKYFSIEHNIFLMNKLMNNQSFNNILESARSEYNWQKLSTYLQIFYEYSTYLTQEQKIKTLYFLYDLLLHKEEAIRKEAAQLIGILIGSYDEEYRKETPKSVNNDTFELKSSDILNNAIKLILFPEHKIQDFQEEWLYNIKNVINSLFLHCHKSKYESYADVLISYYNNYLILSETQQFYLLQTVEYIPFESLNRTELSQISKYIIEQIKSPNFEIRLQAWDSIKDLSPYLKNDNKFIPALKEYMEENYAPSSSIAEDFLRVKIADKLALRDNIINTYKNSYARHKDIMSDIFFNNLKTATSWINKKINIDILYEELMKSSDPNGLHTAMHFCNLLKVSAVERVRNYAGETLIKIFNFLTLDQRNDIVIELSRALEMQSYQFTKYIPEYLGRIILYLRPIELDELIDDMEIEIKKSNVQIAILLLKTVGVAIENYKSYGNNFKEETKVNRKRLKRLLGILLMEMANFNPEISTYAFRVLGTDIFGSSKLTLNEKHDIFLLVSKKILTLLTKREENEFLFLNNSASLNYIYRFISDYEFNYGEIDLKRKKNIAFFPGTFDPFTLSHKEIAMEIRDMGFEVYLAVDEFSWSKRTQPHSFRINIMRMSIAQELDIYLFPSEIPIGLNNSKDLNKLKNLFPDSDVYIVIGSDVILNASSYKNNSPIHKFPHIIFNRETYISEENQSSILEEKIKKIKGHVVRLSLPPQYEDISSTKIRESIDKNRDISKLIDSVAEQYIFKLGLYVKEPQYKTLVQQKTFEVKVYESLGESLIEDIIRSIGKNIDITFLENIKNKSETRVLVIKDSENKNVLAFSLYHWLKSSMIFDEFQNSNLTEEIRKNAKGRIVVLDGIYAKNNSKVLIETILNETLAFLVSDDYNYCIYKNNTQWQKMVENILPLLGFAKSVRSYNGKPIFMVDMNNPSTLDLDIEDSLKEIFRENKDINKVIEEKRNELKKAIVNLYPGELLLSFSKDMIYSKLIQQICDTNKVSSASQQSRQSGPCICAPFGSILNGCILPNTITKTIHTEKIFDSDIKNFSISAFPNYLSLENQIKVLRSFNKPLILVDDLLHKGYRIKVLEPLVRGSNIKIEKIIVGILSGRGKEIADMRNLNVSCAYFIPNLKLWFNESAQYPFLGGDMVQIKNRLDKNLIPSINLILPYVSPNFIKNTSKDNIYNLSEVCLKNTYEILEKVEEVYQDINKKNLTLKRLKEVIQTPRCPDIGINMDYDMNLSPSVYVKRDLEHLNRLKNIFKR</sequence>
<evidence type="ECO:0000256" key="7">
    <source>
        <dbReference type="ARBA" id="ARBA00022741"/>
    </source>
</evidence>
<evidence type="ECO:0000256" key="2">
    <source>
        <dbReference type="ARBA" id="ARBA00005019"/>
    </source>
</evidence>
<evidence type="ECO:0000313" key="13">
    <source>
        <dbReference type="EMBL" id="QAT62327.1"/>
    </source>
</evidence>
<comment type="pathway">
    <text evidence="2">Cofactor biosynthesis; NAD(+) biosynthesis; deamido-NAD(+) from nicotinate D-ribonucleotide: step 1/1.</text>
</comment>
<protein>
    <recommendedName>
        <fullName evidence="3">nicotinate-nucleotide adenylyltransferase</fullName>
        <ecNumber evidence="3">2.7.7.18</ecNumber>
    </recommendedName>
</protein>
<dbReference type="InterPro" id="IPR004821">
    <property type="entry name" value="Cyt_trans-like"/>
</dbReference>
<dbReference type="EMBL" id="CP035282">
    <property type="protein sequence ID" value="QAT62327.1"/>
    <property type="molecule type" value="Genomic_DNA"/>
</dbReference>
<dbReference type="Proteomes" id="UP000287969">
    <property type="component" value="Chromosome"/>
</dbReference>
<evidence type="ECO:0000256" key="3">
    <source>
        <dbReference type="ARBA" id="ARBA00012389"/>
    </source>
</evidence>
<evidence type="ECO:0000256" key="4">
    <source>
        <dbReference type="ARBA" id="ARBA00022642"/>
    </source>
</evidence>
<name>A0A410QEB4_9FIRM</name>
<accession>A0A410QEB4</accession>
<dbReference type="RefSeq" id="WP_128752849.1">
    <property type="nucleotide sequence ID" value="NZ_CP035282.1"/>
</dbReference>
<evidence type="ECO:0000256" key="10">
    <source>
        <dbReference type="ARBA" id="ARBA00048721"/>
    </source>
</evidence>
<gene>
    <name evidence="13" type="ORF">EQM13_12535</name>
</gene>
<feature type="coiled-coil region" evidence="11">
    <location>
        <begin position="1536"/>
        <end position="1563"/>
    </location>
</feature>
<dbReference type="PANTHER" id="PTHR39321">
    <property type="entry name" value="NICOTINATE-NUCLEOTIDE ADENYLYLTRANSFERASE-RELATED"/>
    <property type="match status" value="1"/>
</dbReference>
<dbReference type="Pfam" id="PF01467">
    <property type="entry name" value="CTP_transf_like"/>
    <property type="match status" value="1"/>
</dbReference>
<evidence type="ECO:0000256" key="8">
    <source>
        <dbReference type="ARBA" id="ARBA00022840"/>
    </source>
</evidence>
<evidence type="ECO:0000256" key="9">
    <source>
        <dbReference type="ARBA" id="ARBA00023027"/>
    </source>
</evidence>
<dbReference type="InterPro" id="IPR014729">
    <property type="entry name" value="Rossmann-like_a/b/a_fold"/>
</dbReference>
<dbReference type="InterPro" id="IPR005248">
    <property type="entry name" value="NadD/NMNAT"/>
</dbReference>
<keyword evidence="4" id="KW-0662">Pyridine nucleotide biosynthesis</keyword>
<evidence type="ECO:0000256" key="5">
    <source>
        <dbReference type="ARBA" id="ARBA00022679"/>
    </source>
</evidence>
<keyword evidence="6" id="KW-0548">Nucleotidyltransferase</keyword>
<keyword evidence="9" id="KW-0520">NAD</keyword>
<dbReference type="PANTHER" id="PTHR39321:SF3">
    <property type="entry name" value="PHOSPHOPANTETHEINE ADENYLYLTRANSFERASE"/>
    <property type="match status" value="1"/>
</dbReference>
<dbReference type="KEGG" id="spoa:EQM13_12535"/>
<feature type="coiled-coil region" evidence="11">
    <location>
        <begin position="1288"/>
        <end position="1315"/>
    </location>
</feature>
<evidence type="ECO:0000256" key="6">
    <source>
        <dbReference type="ARBA" id="ARBA00022695"/>
    </source>
</evidence>
<keyword evidence="8" id="KW-0067">ATP-binding</keyword>
<comment type="catalytic activity">
    <reaction evidence="10">
        <text>nicotinate beta-D-ribonucleotide + ATP + H(+) = deamido-NAD(+) + diphosphate</text>
        <dbReference type="Rhea" id="RHEA:22860"/>
        <dbReference type="ChEBI" id="CHEBI:15378"/>
        <dbReference type="ChEBI" id="CHEBI:30616"/>
        <dbReference type="ChEBI" id="CHEBI:33019"/>
        <dbReference type="ChEBI" id="CHEBI:57502"/>
        <dbReference type="ChEBI" id="CHEBI:58437"/>
        <dbReference type="EC" id="2.7.7.18"/>
    </reaction>
</comment>